<sequence length="284" mass="31801">MFVATFAADRNGSLCSLGEWASLDPPHVMLGLLSYKMEGQTLVVNIPMASKRQCYEIAASARESLEATSTANAMVNLAFNLRYGKKCSHSKAGQILWYDSEPFQRFAGSVTLRQKRFCEPSVEKMNGKGSCGTAIHPRSVMVQWITMPSYIGQLINLVMPEGRYPQQHRSIFMKQILIDSRGDAGPGEAKQNNGTQVGLWNEDAVRPAQPEDANRKCRRSEGRLPEAILGFWKIRARDVRSSNQIWVKLTRHLLMSPARLPLVLVSLKASARKQVARKMYVMSL</sequence>
<reference evidence="1 2" key="1">
    <citation type="journal article" date="2012" name="PLoS Pathog.">
        <title>Diverse lifestyles and strategies of plant pathogenesis encoded in the genomes of eighteen Dothideomycetes fungi.</title>
        <authorList>
            <person name="Ohm R.A."/>
            <person name="Feau N."/>
            <person name="Henrissat B."/>
            <person name="Schoch C.L."/>
            <person name="Horwitz B.A."/>
            <person name="Barry K.W."/>
            <person name="Condon B.J."/>
            <person name="Copeland A.C."/>
            <person name="Dhillon B."/>
            <person name="Glaser F."/>
            <person name="Hesse C.N."/>
            <person name="Kosti I."/>
            <person name="LaButti K."/>
            <person name="Lindquist E.A."/>
            <person name="Lucas S."/>
            <person name="Salamov A.A."/>
            <person name="Bradshaw R.E."/>
            <person name="Ciuffetti L."/>
            <person name="Hamelin R.C."/>
            <person name="Kema G.H.J."/>
            <person name="Lawrence C."/>
            <person name="Scott J.A."/>
            <person name="Spatafora J.W."/>
            <person name="Turgeon B.G."/>
            <person name="de Wit P.J.G.M."/>
            <person name="Zhong S."/>
            <person name="Goodwin S.B."/>
            <person name="Grigoriev I.V."/>
        </authorList>
    </citation>
    <scope>NUCLEOTIDE SEQUENCE [LARGE SCALE GENOMIC DNA]</scope>
    <source>
        <strain evidence="1 2">CIRAD86</strain>
    </source>
</reference>
<gene>
    <name evidence="1" type="ORF">MYCFIDRAFT_177048</name>
</gene>
<organism evidence="1 2">
    <name type="scientific">Pseudocercospora fijiensis (strain CIRAD86)</name>
    <name type="common">Black leaf streak disease fungus</name>
    <name type="synonym">Mycosphaerella fijiensis</name>
    <dbReference type="NCBI Taxonomy" id="383855"/>
    <lineage>
        <taxon>Eukaryota</taxon>
        <taxon>Fungi</taxon>
        <taxon>Dikarya</taxon>
        <taxon>Ascomycota</taxon>
        <taxon>Pezizomycotina</taxon>
        <taxon>Dothideomycetes</taxon>
        <taxon>Dothideomycetidae</taxon>
        <taxon>Mycosphaerellales</taxon>
        <taxon>Mycosphaerellaceae</taxon>
        <taxon>Pseudocercospora</taxon>
    </lineage>
</organism>
<dbReference type="VEuPathDB" id="FungiDB:MYCFIDRAFT_177048"/>
<dbReference type="RefSeq" id="XP_007929129.1">
    <property type="nucleotide sequence ID" value="XM_007930938.1"/>
</dbReference>
<protein>
    <submittedName>
        <fullName evidence="1">Uncharacterized protein</fullName>
    </submittedName>
</protein>
<name>M2ZLX1_PSEFD</name>
<dbReference type="AlphaFoldDB" id="M2ZLX1"/>
<dbReference type="KEGG" id="pfj:MYCFIDRAFT_177048"/>
<evidence type="ECO:0000313" key="1">
    <source>
        <dbReference type="EMBL" id="EME80064.1"/>
    </source>
</evidence>
<accession>M2ZLX1</accession>
<proteinExistence type="predicted"/>
<evidence type="ECO:0000313" key="2">
    <source>
        <dbReference type="Proteomes" id="UP000016932"/>
    </source>
</evidence>
<keyword evidence="2" id="KW-1185">Reference proteome</keyword>
<dbReference type="Proteomes" id="UP000016932">
    <property type="component" value="Unassembled WGS sequence"/>
</dbReference>
<dbReference type="EMBL" id="KB446561">
    <property type="protein sequence ID" value="EME80064.1"/>
    <property type="molecule type" value="Genomic_DNA"/>
</dbReference>
<dbReference type="GeneID" id="19333675"/>
<dbReference type="HOGENOM" id="CLU_980484_0_0_1"/>